<accession>A0A5C4NH93</accession>
<gene>
    <name evidence="1" type="ORF">FHI69_24755</name>
</gene>
<comment type="caution">
    <text evidence="1">The sequence shown here is derived from an EMBL/GenBank/DDBJ whole genome shotgun (WGS) entry which is preliminary data.</text>
</comment>
<evidence type="ECO:0000313" key="1">
    <source>
        <dbReference type="EMBL" id="TNC72818.1"/>
    </source>
</evidence>
<dbReference type="EMBL" id="VDGE01000014">
    <property type="protein sequence ID" value="TNC72818.1"/>
    <property type="molecule type" value="Genomic_DNA"/>
</dbReference>
<name>A0A5C4NH93_9BURK</name>
<protein>
    <submittedName>
        <fullName evidence="1">Uncharacterized protein</fullName>
    </submittedName>
</protein>
<organism evidence="1 2">
    <name type="scientific">Janthinobacterium lividum</name>
    <dbReference type="NCBI Taxonomy" id="29581"/>
    <lineage>
        <taxon>Bacteria</taxon>
        <taxon>Pseudomonadati</taxon>
        <taxon>Pseudomonadota</taxon>
        <taxon>Betaproteobacteria</taxon>
        <taxon>Burkholderiales</taxon>
        <taxon>Oxalobacteraceae</taxon>
        <taxon>Janthinobacterium</taxon>
    </lineage>
</organism>
<proteinExistence type="predicted"/>
<reference evidence="1 2" key="1">
    <citation type="submission" date="2019-06" db="EMBL/GenBank/DDBJ databases">
        <title>Genome sequence of Janthinobacterium lividum UCD_MED1.</title>
        <authorList>
            <person name="De Leon M.E."/>
            <person name="Jospin G."/>
        </authorList>
    </citation>
    <scope>NUCLEOTIDE SEQUENCE [LARGE SCALE GENOMIC DNA]</scope>
    <source>
        <strain evidence="1 2">UCD_MED1</strain>
    </source>
</reference>
<dbReference type="AlphaFoldDB" id="A0A5C4NH93"/>
<sequence length="127" mass="11235">MGMFDFIGEIMDAAVDAIGSAVDTIAENPVKSIAIGVATVATGGTALAFAGPIAGVIGTTGLLGAASTGTLISTTAGAALVNGSLAALGGGALAAGGGGMAAGTMVVGAGGATLGAAVSGAVAAAAT</sequence>
<dbReference type="Proteomes" id="UP000305681">
    <property type="component" value="Unassembled WGS sequence"/>
</dbReference>
<dbReference type="RefSeq" id="WP_139092351.1">
    <property type="nucleotide sequence ID" value="NZ_VDGE01000014.1"/>
</dbReference>
<evidence type="ECO:0000313" key="2">
    <source>
        <dbReference type="Proteomes" id="UP000305681"/>
    </source>
</evidence>